<dbReference type="Pfam" id="PF13927">
    <property type="entry name" value="Ig_3"/>
    <property type="match status" value="1"/>
</dbReference>
<dbReference type="InterPro" id="IPR057755">
    <property type="entry name" value="UNC5A-D-like_N"/>
</dbReference>
<dbReference type="InterPro" id="IPR003599">
    <property type="entry name" value="Ig_sub"/>
</dbReference>
<dbReference type="CDD" id="cd08781">
    <property type="entry name" value="Death_UNC5-like"/>
    <property type="match status" value="1"/>
</dbReference>
<accession>A0ABM1B5U6</accession>
<dbReference type="Pfam" id="PF17217">
    <property type="entry name" value="UPA"/>
    <property type="match status" value="1"/>
</dbReference>
<dbReference type="InterPro" id="IPR007110">
    <property type="entry name" value="Ig-like_dom"/>
</dbReference>
<keyword evidence="3 12" id="KW-0217">Developmental protein</keyword>
<dbReference type="InterPro" id="IPR000884">
    <property type="entry name" value="TSP1_rpt"/>
</dbReference>
<dbReference type="Pfam" id="PF25609">
    <property type="entry name" value="Unc5_NetrinR_N"/>
    <property type="match status" value="1"/>
</dbReference>
<dbReference type="Gene3D" id="1.10.533.10">
    <property type="entry name" value="Death Domain, Fas"/>
    <property type="match status" value="1"/>
</dbReference>
<dbReference type="Gene3D" id="2.60.40.10">
    <property type="entry name" value="Immunoglobulins"/>
    <property type="match status" value="2"/>
</dbReference>
<feature type="transmembrane region" description="Helical" evidence="12">
    <location>
        <begin position="378"/>
        <end position="402"/>
    </location>
</feature>
<dbReference type="GeneID" id="106460278"/>
<proteinExistence type="inferred from homology"/>
<feature type="domain" description="Death" evidence="13">
    <location>
        <begin position="871"/>
        <end position="937"/>
    </location>
</feature>
<evidence type="ECO:0000256" key="12">
    <source>
        <dbReference type="RuleBase" id="RU367033"/>
    </source>
</evidence>
<evidence type="ECO:0000256" key="2">
    <source>
        <dbReference type="ARBA" id="ARBA00009844"/>
    </source>
</evidence>
<evidence type="ECO:0000256" key="8">
    <source>
        <dbReference type="ARBA" id="ARBA00023157"/>
    </source>
</evidence>
<keyword evidence="9 12" id="KW-0675">Receptor</keyword>
<evidence type="ECO:0000259" key="13">
    <source>
        <dbReference type="PROSITE" id="PS50017"/>
    </source>
</evidence>
<dbReference type="PANTHER" id="PTHR12582">
    <property type="entry name" value="NETRIN RECEPTOR UNC5"/>
    <property type="match status" value="1"/>
</dbReference>
<dbReference type="InterPro" id="IPR003598">
    <property type="entry name" value="Ig_sub2"/>
</dbReference>
<keyword evidence="11 12" id="KW-0393">Immunoglobulin domain</keyword>
<evidence type="ECO:0000256" key="5">
    <source>
        <dbReference type="ARBA" id="ARBA00022729"/>
    </source>
</evidence>
<dbReference type="PROSITE" id="PS51145">
    <property type="entry name" value="ZU5"/>
    <property type="match status" value="1"/>
</dbReference>
<gene>
    <name evidence="17" type="primary">LOC106460278</name>
</gene>
<evidence type="ECO:0000256" key="3">
    <source>
        <dbReference type="ARBA" id="ARBA00022473"/>
    </source>
</evidence>
<comment type="function">
    <text evidence="12">Receptor for netrin required for axon guidance. Mediates axon repulsion of neuronal growth cones in the developing nervous system upon ligand binding.</text>
</comment>
<dbReference type="Gene3D" id="2.20.100.10">
    <property type="entry name" value="Thrombospondin type-1 (TSP1) repeat"/>
    <property type="match status" value="2"/>
</dbReference>
<evidence type="ECO:0000256" key="9">
    <source>
        <dbReference type="ARBA" id="ARBA00023170"/>
    </source>
</evidence>
<dbReference type="SUPFAM" id="SSF48726">
    <property type="entry name" value="Immunoglobulin"/>
    <property type="match status" value="1"/>
</dbReference>
<feature type="domain" description="ZU5" evidence="15">
    <location>
        <begin position="517"/>
        <end position="666"/>
    </location>
</feature>
<keyword evidence="5 12" id="KW-0732">Signal</keyword>
<dbReference type="SMART" id="SM00409">
    <property type="entry name" value="IG"/>
    <property type="match status" value="1"/>
</dbReference>
<dbReference type="InterPro" id="IPR037936">
    <property type="entry name" value="UNC5A-D"/>
</dbReference>
<dbReference type="SUPFAM" id="SSF82895">
    <property type="entry name" value="TSP-1 type 1 repeat"/>
    <property type="match status" value="2"/>
</dbReference>
<evidence type="ECO:0000256" key="7">
    <source>
        <dbReference type="ARBA" id="ARBA00023136"/>
    </source>
</evidence>
<keyword evidence="6 12" id="KW-1133">Transmembrane helix</keyword>
<keyword evidence="8" id="KW-1015">Disulfide bond</keyword>
<dbReference type="InterPro" id="IPR013783">
    <property type="entry name" value="Ig-like_fold"/>
</dbReference>
<evidence type="ECO:0000256" key="6">
    <source>
        <dbReference type="ARBA" id="ARBA00022989"/>
    </source>
</evidence>
<dbReference type="InterPro" id="IPR000488">
    <property type="entry name" value="Death_dom"/>
</dbReference>
<keyword evidence="10" id="KW-0325">Glycoprotein</keyword>
<dbReference type="PROSITE" id="PS50835">
    <property type="entry name" value="IG_LIKE"/>
    <property type="match status" value="1"/>
</dbReference>
<evidence type="ECO:0000256" key="10">
    <source>
        <dbReference type="ARBA" id="ARBA00023180"/>
    </source>
</evidence>
<comment type="subcellular location">
    <subcellularLocation>
        <location evidence="12">Cell membrane</location>
        <topology evidence="12">Single-pass type I membrane protein</topology>
    </subcellularLocation>
    <subcellularLocation>
        <location evidence="1">Membrane</location>
        <topology evidence="1">Single-pass type I membrane protein</topology>
    </subcellularLocation>
</comment>
<comment type="similarity">
    <text evidence="2 12">Belongs to the unc-5 family.</text>
</comment>
<dbReference type="SUPFAM" id="SSF47986">
    <property type="entry name" value="DEATH domain"/>
    <property type="match status" value="1"/>
</dbReference>
<dbReference type="InterPro" id="IPR036383">
    <property type="entry name" value="TSP1_rpt_sf"/>
</dbReference>
<reference evidence="17" key="1">
    <citation type="submission" date="2025-08" db="UniProtKB">
        <authorList>
            <consortium name="RefSeq"/>
        </authorList>
    </citation>
    <scope>IDENTIFICATION</scope>
    <source>
        <tissue evidence="17">Muscle</tissue>
    </source>
</reference>
<dbReference type="InterPro" id="IPR011029">
    <property type="entry name" value="DEATH-like_dom_sf"/>
</dbReference>
<dbReference type="Pfam" id="PF00090">
    <property type="entry name" value="TSP_1"/>
    <property type="match status" value="1"/>
</dbReference>
<dbReference type="Pfam" id="PF00791">
    <property type="entry name" value="ZU5"/>
    <property type="match status" value="1"/>
</dbReference>
<organism evidence="16 17">
    <name type="scientific">Limulus polyphemus</name>
    <name type="common">Atlantic horseshoe crab</name>
    <dbReference type="NCBI Taxonomy" id="6850"/>
    <lineage>
        <taxon>Eukaryota</taxon>
        <taxon>Metazoa</taxon>
        <taxon>Ecdysozoa</taxon>
        <taxon>Arthropoda</taxon>
        <taxon>Chelicerata</taxon>
        <taxon>Merostomata</taxon>
        <taxon>Xiphosura</taxon>
        <taxon>Limulidae</taxon>
        <taxon>Limulus</taxon>
    </lineage>
</organism>
<dbReference type="RefSeq" id="XP_013775421.1">
    <property type="nucleotide sequence ID" value="XM_013919967.2"/>
</dbReference>
<feature type="signal peptide" evidence="12">
    <location>
        <begin position="1"/>
        <end position="18"/>
    </location>
</feature>
<evidence type="ECO:0000259" key="15">
    <source>
        <dbReference type="PROSITE" id="PS51145"/>
    </source>
</evidence>
<evidence type="ECO:0000313" key="16">
    <source>
        <dbReference type="Proteomes" id="UP000694941"/>
    </source>
</evidence>
<sequence length="941" mass="105143">MCSFLILVLLATLRLGLTQDSDNDGGFLLEPLPEEDFEHSTVPIFLEQPQDSFVVRNKPAVIHCKARHALQIYFECNGGLIHHRQHNQQHFVDPMTGIRQLETSADITRKDLENYQGSDTYSCVCHAWSPTGRTHSRKAIIRIAYLKKHFINQPLSTSVEIEGQISLHCLPPEGVPTPQIFWLRNDEIIDTKKETNFIISNEGNLLISQVRLADTGNYTCGAQNLANQRFSETATLTVYVNGAWSTWSPWSECDSRCGRGSKIRTRMCTNPTPLNNGQQCIGEATQRSDCTMLCPPIDGLWTSWSSWSTCGLDCRHHQRRTCSNPRPANGGRYCEGKDLMTANCTGGMCRAGRESNNLRSYGQSRSREVFPATTNASIALYIGLFVALAVLLMILIIIVLYLRRYKGREVSFRSTRDTGFVAVQPDLTQSILRVPPHLRQESHRELNGSEKSDLLTTPNVAFFATQRFSMLNSTDKHPCRDLPVSGSRSGSMYFSNVFSTRNSTTSAVLLPGVDTERLSCKVFTKDGGRVSLPHFGISVTVPNGAVKKGVKEKMYVTLLMEDKDRPKLSDKQTVLSPVVQIGPPGISLQKPLVISFQHCANLAPCKWNIGVYCSDTYSRDEENLIWRQIVTLGQETVNTPLYCHLEPQHCNIVTDHLARYVLVGESLPDQKAIKSLSLAAFAPSVHSSVDYNIRLYCVENTSAALQGVVEVEKELGGKLLDAPKSMWFQDGGSNLCLCLEDIGPGWKCKPGANYQEIPFQHVWSGRLNQLHCSFTLKHLDRSIQTIHYHILVYQRGVQAHRQLLQINTDLRGRISSGPAVSISAPLINSTVNTVGETSLLFPVNSSAQEFRISPKILKKLCACFDPPNNKGNDWRRLAKELGVDRYLNYFATKASPTEHILDLWEAKHPESTALTDLLNSCRVMGRYDASVVIEEEAGPWL</sequence>
<keyword evidence="16" id="KW-1185">Reference proteome</keyword>
<dbReference type="InterPro" id="IPR000906">
    <property type="entry name" value="ZU5_dom"/>
</dbReference>
<dbReference type="PROSITE" id="PS50017">
    <property type="entry name" value="DEATH_DOMAIN"/>
    <property type="match status" value="1"/>
</dbReference>
<keyword evidence="4 12" id="KW-0812">Transmembrane</keyword>
<evidence type="ECO:0000259" key="14">
    <source>
        <dbReference type="PROSITE" id="PS50835"/>
    </source>
</evidence>
<dbReference type="PANTHER" id="PTHR12582:SF47">
    <property type="entry name" value="NETRIN RECEPTOR UNC-5"/>
    <property type="match status" value="1"/>
</dbReference>
<dbReference type="SMART" id="SM00218">
    <property type="entry name" value="ZU5"/>
    <property type="match status" value="1"/>
</dbReference>
<dbReference type="PRINTS" id="PR01705">
    <property type="entry name" value="TSP1REPEAT"/>
</dbReference>
<dbReference type="SMART" id="SM00005">
    <property type="entry name" value="DEATH"/>
    <property type="match status" value="1"/>
</dbReference>
<dbReference type="InterPro" id="IPR033772">
    <property type="entry name" value="UPA"/>
</dbReference>
<dbReference type="Proteomes" id="UP000694941">
    <property type="component" value="Unplaced"/>
</dbReference>
<dbReference type="PROSITE" id="PS50092">
    <property type="entry name" value="TSP1"/>
    <property type="match status" value="2"/>
</dbReference>
<evidence type="ECO:0000256" key="1">
    <source>
        <dbReference type="ARBA" id="ARBA00004479"/>
    </source>
</evidence>
<name>A0ABM1B5U6_LIMPO</name>
<evidence type="ECO:0000256" key="11">
    <source>
        <dbReference type="ARBA" id="ARBA00023319"/>
    </source>
</evidence>
<protein>
    <recommendedName>
        <fullName evidence="12">Netrin receptor UNC5</fullName>
    </recommendedName>
</protein>
<dbReference type="SMART" id="SM00408">
    <property type="entry name" value="IGc2"/>
    <property type="match status" value="1"/>
</dbReference>
<keyword evidence="7 12" id="KW-0472">Membrane</keyword>
<feature type="chain" id="PRO_5044986311" description="Netrin receptor UNC5" evidence="12">
    <location>
        <begin position="19"/>
        <end position="941"/>
    </location>
</feature>
<evidence type="ECO:0000256" key="4">
    <source>
        <dbReference type="ARBA" id="ARBA00022692"/>
    </source>
</evidence>
<dbReference type="Gene3D" id="2.60.220.30">
    <property type="match status" value="1"/>
</dbReference>
<evidence type="ECO:0000313" key="17">
    <source>
        <dbReference type="RefSeq" id="XP_013775421.1"/>
    </source>
</evidence>
<dbReference type="Pfam" id="PF00531">
    <property type="entry name" value="Death"/>
    <property type="match status" value="1"/>
</dbReference>
<feature type="domain" description="Ig-like" evidence="14">
    <location>
        <begin position="148"/>
        <end position="237"/>
    </location>
</feature>
<dbReference type="SMART" id="SM00209">
    <property type="entry name" value="TSP1"/>
    <property type="match status" value="2"/>
</dbReference>
<dbReference type="InterPro" id="IPR036179">
    <property type="entry name" value="Ig-like_dom_sf"/>
</dbReference>